<dbReference type="HOGENOM" id="CLU_734528_0_0_1"/>
<name>A0A0D3JKU5_EMIH1</name>
<keyword evidence="5" id="KW-0067">ATP-binding</keyword>
<evidence type="ECO:0000256" key="4">
    <source>
        <dbReference type="ARBA" id="ARBA00022806"/>
    </source>
</evidence>
<dbReference type="GO" id="GO:0016887">
    <property type="term" value="F:ATP hydrolysis activity"/>
    <property type="evidence" value="ECO:0007669"/>
    <property type="project" value="InterPro"/>
</dbReference>
<evidence type="ECO:0000259" key="8">
    <source>
        <dbReference type="Pfam" id="PF00176"/>
    </source>
</evidence>
<evidence type="ECO:0000256" key="7">
    <source>
        <dbReference type="ARBA" id="ARBA00023242"/>
    </source>
</evidence>
<dbReference type="GeneID" id="17269674"/>
<feature type="domain" description="SNF2 N-terminal" evidence="8">
    <location>
        <begin position="163"/>
        <end position="285"/>
    </location>
</feature>
<dbReference type="PANTHER" id="PTHR45797">
    <property type="entry name" value="RAD54-LIKE"/>
    <property type="match status" value="1"/>
</dbReference>
<comment type="similarity">
    <text evidence="2">Belongs to the SNF2/RAD54 helicase family.</text>
</comment>
<organism evidence="9 10">
    <name type="scientific">Emiliania huxleyi (strain CCMP1516)</name>
    <dbReference type="NCBI Taxonomy" id="280463"/>
    <lineage>
        <taxon>Eukaryota</taxon>
        <taxon>Haptista</taxon>
        <taxon>Haptophyta</taxon>
        <taxon>Prymnesiophyceae</taxon>
        <taxon>Isochrysidales</taxon>
        <taxon>Noelaerhabdaceae</taxon>
        <taxon>Emiliania</taxon>
    </lineage>
</organism>
<protein>
    <recommendedName>
        <fullName evidence="8">SNF2 N-terminal domain-containing protein</fullName>
    </recommendedName>
</protein>
<evidence type="ECO:0000256" key="5">
    <source>
        <dbReference type="ARBA" id="ARBA00022840"/>
    </source>
</evidence>
<keyword evidence="4" id="KW-0347">Helicase</keyword>
<sequence length="377" mass="41433">MVAPSTEPREAAAPTDLAGISPSAARGGWRVILTGTPLQNNLNEYHAMVDFVRPALLGSVAEFRNRFVAPITNGNTLDASAADVRLSRQRMAVLHDLVQPFLHRRTAEILRQALPPKREIALSCRLAPVQRSLYSTFLEHAKAASGASAELSELWSLRITHTSFTTTSTPLQNNLNEYHAMVDFVRPALLGTVPEFRNRFVAPITNGNTLDASAADVRLSRQRMAVLHDLALPPKREIALSCRLAPVQRSLYSTFLEHAKAASGASVRGLLGAYQTLQQIFNHPATLYRCVDAKGAAGSKREASGYDSMDDFAVLKRRTRPAGDMKWKRGRDYMRLDGTTPQAQRQRLVDHFQDEESDARLLPVMVTLSCAAPSPAA</sequence>
<evidence type="ECO:0000256" key="3">
    <source>
        <dbReference type="ARBA" id="ARBA00022741"/>
    </source>
</evidence>
<evidence type="ECO:0000313" key="10">
    <source>
        <dbReference type="Proteomes" id="UP000013827"/>
    </source>
</evidence>
<evidence type="ECO:0000256" key="1">
    <source>
        <dbReference type="ARBA" id="ARBA00004123"/>
    </source>
</evidence>
<evidence type="ECO:0000256" key="6">
    <source>
        <dbReference type="ARBA" id="ARBA00023125"/>
    </source>
</evidence>
<dbReference type="RefSeq" id="XP_005776559.1">
    <property type="nucleotide sequence ID" value="XM_005776502.1"/>
</dbReference>
<dbReference type="Gene3D" id="3.40.50.10810">
    <property type="entry name" value="Tandem AAA-ATPase domain"/>
    <property type="match status" value="2"/>
</dbReference>
<accession>A0A0D3JKU5</accession>
<dbReference type="InterPro" id="IPR000330">
    <property type="entry name" value="SNF2_N"/>
</dbReference>
<keyword evidence="3" id="KW-0547">Nucleotide-binding</keyword>
<dbReference type="PANTHER" id="PTHR45797:SF1">
    <property type="entry name" value="HELICASE ARIP4"/>
    <property type="match status" value="1"/>
</dbReference>
<feature type="domain" description="SNF2 N-terminal" evidence="8">
    <location>
        <begin position="30"/>
        <end position="151"/>
    </location>
</feature>
<dbReference type="SUPFAM" id="SSF52540">
    <property type="entry name" value="P-loop containing nucleoside triphosphate hydrolases"/>
    <property type="match status" value="3"/>
</dbReference>
<dbReference type="AlphaFoldDB" id="A0A0D3JKU5"/>
<keyword evidence="6" id="KW-0238">DNA-binding</keyword>
<reference evidence="10" key="1">
    <citation type="journal article" date="2013" name="Nature">
        <title>Pan genome of the phytoplankton Emiliania underpins its global distribution.</title>
        <authorList>
            <person name="Read B.A."/>
            <person name="Kegel J."/>
            <person name="Klute M.J."/>
            <person name="Kuo A."/>
            <person name="Lefebvre S.C."/>
            <person name="Maumus F."/>
            <person name="Mayer C."/>
            <person name="Miller J."/>
            <person name="Monier A."/>
            <person name="Salamov A."/>
            <person name="Young J."/>
            <person name="Aguilar M."/>
            <person name="Claverie J.M."/>
            <person name="Frickenhaus S."/>
            <person name="Gonzalez K."/>
            <person name="Herman E.K."/>
            <person name="Lin Y.C."/>
            <person name="Napier J."/>
            <person name="Ogata H."/>
            <person name="Sarno A.F."/>
            <person name="Shmutz J."/>
            <person name="Schroeder D."/>
            <person name="de Vargas C."/>
            <person name="Verret F."/>
            <person name="von Dassow P."/>
            <person name="Valentin K."/>
            <person name="Van de Peer Y."/>
            <person name="Wheeler G."/>
            <person name="Dacks J.B."/>
            <person name="Delwiche C.F."/>
            <person name="Dyhrman S.T."/>
            <person name="Glockner G."/>
            <person name="John U."/>
            <person name="Richards T."/>
            <person name="Worden A.Z."/>
            <person name="Zhang X."/>
            <person name="Grigoriev I.V."/>
            <person name="Allen A.E."/>
            <person name="Bidle K."/>
            <person name="Borodovsky M."/>
            <person name="Bowler C."/>
            <person name="Brownlee C."/>
            <person name="Cock J.M."/>
            <person name="Elias M."/>
            <person name="Gladyshev V.N."/>
            <person name="Groth M."/>
            <person name="Guda C."/>
            <person name="Hadaegh A."/>
            <person name="Iglesias-Rodriguez M.D."/>
            <person name="Jenkins J."/>
            <person name="Jones B.M."/>
            <person name="Lawson T."/>
            <person name="Leese F."/>
            <person name="Lindquist E."/>
            <person name="Lobanov A."/>
            <person name="Lomsadze A."/>
            <person name="Malik S.B."/>
            <person name="Marsh M.E."/>
            <person name="Mackinder L."/>
            <person name="Mock T."/>
            <person name="Mueller-Roeber B."/>
            <person name="Pagarete A."/>
            <person name="Parker M."/>
            <person name="Probert I."/>
            <person name="Quesneville H."/>
            <person name="Raines C."/>
            <person name="Rensing S.A."/>
            <person name="Riano-Pachon D.M."/>
            <person name="Richier S."/>
            <person name="Rokitta S."/>
            <person name="Shiraiwa Y."/>
            <person name="Soanes D.M."/>
            <person name="van der Giezen M."/>
            <person name="Wahlund T.M."/>
            <person name="Williams B."/>
            <person name="Wilson W."/>
            <person name="Wolfe G."/>
            <person name="Wurch L.L."/>
        </authorList>
    </citation>
    <scope>NUCLEOTIDE SEQUENCE</scope>
</reference>
<dbReference type="GO" id="GO:0005524">
    <property type="term" value="F:ATP binding"/>
    <property type="evidence" value="ECO:0007669"/>
    <property type="project" value="UniProtKB-KW"/>
</dbReference>
<dbReference type="KEGG" id="ehx:EMIHUDRAFT_238959"/>
<dbReference type="Pfam" id="PF00176">
    <property type="entry name" value="SNF2-rel_dom"/>
    <property type="match status" value="2"/>
</dbReference>
<proteinExistence type="inferred from homology"/>
<evidence type="ECO:0000256" key="2">
    <source>
        <dbReference type="ARBA" id="ARBA00007025"/>
    </source>
</evidence>
<dbReference type="GO" id="GO:0003677">
    <property type="term" value="F:DNA binding"/>
    <property type="evidence" value="ECO:0007669"/>
    <property type="project" value="UniProtKB-KW"/>
</dbReference>
<evidence type="ECO:0000313" key="9">
    <source>
        <dbReference type="EnsemblProtists" id="EOD24130"/>
    </source>
</evidence>
<dbReference type="GO" id="GO:0004386">
    <property type="term" value="F:helicase activity"/>
    <property type="evidence" value="ECO:0007669"/>
    <property type="project" value="UniProtKB-KW"/>
</dbReference>
<dbReference type="PaxDb" id="2903-EOD24130"/>
<keyword evidence="4" id="KW-0378">Hydrolase</keyword>
<dbReference type="STRING" id="2903.R1EBS9"/>
<dbReference type="eggNOG" id="KOG1015">
    <property type="taxonomic scope" value="Eukaryota"/>
</dbReference>
<dbReference type="Proteomes" id="UP000013827">
    <property type="component" value="Unassembled WGS sequence"/>
</dbReference>
<dbReference type="Gene3D" id="3.40.50.300">
    <property type="entry name" value="P-loop containing nucleotide triphosphate hydrolases"/>
    <property type="match status" value="2"/>
</dbReference>
<comment type="subcellular location">
    <subcellularLocation>
        <location evidence="1">Nucleus</location>
    </subcellularLocation>
</comment>
<keyword evidence="10" id="KW-1185">Reference proteome</keyword>
<keyword evidence="7" id="KW-0539">Nucleus</keyword>
<dbReference type="EnsemblProtists" id="EOD24130">
    <property type="protein sequence ID" value="EOD24130"/>
    <property type="gene ID" value="EMIHUDRAFT_238959"/>
</dbReference>
<reference evidence="9" key="2">
    <citation type="submission" date="2024-10" db="UniProtKB">
        <authorList>
            <consortium name="EnsemblProtists"/>
        </authorList>
    </citation>
    <scope>IDENTIFICATION</scope>
</reference>
<dbReference type="GO" id="GO:0005634">
    <property type="term" value="C:nucleus"/>
    <property type="evidence" value="ECO:0007669"/>
    <property type="project" value="UniProtKB-SubCell"/>
</dbReference>
<dbReference type="InterPro" id="IPR038718">
    <property type="entry name" value="SNF2-like_sf"/>
</dbReference>
<dbReference type="InterPro" id="IPR044574">
    <property type="entry name" value="ARIP4-like"/>
</dbReference>
<dbReference type="InterPro" id="IPR027417">
    <property type="entry name" value="P-loop_NTPase"/>
</dbReference>